<evidence type="ECO:0000256" key="3">
    <source>
        <dbReference type="ARBA" id="ARBA00012552"/>
    </source>
</evidence>
<evidence type="ECO:0000259" key="11">
    <source>
        <dbReference type="Pfam" id="PF13086"/>
    </source>
</evidence>
<evidence type="ECO:0000259" key="10">
    <source>
        <dbReference type="Pfam" id="PF00580"/>
    </source>
</evidence>
<dbReference type="EC" id="3.6.4.13" evidence="3"/>
<gene>
    <name evidence="14" type="primary">armi</name>
    <name evidence="14" type="ORF">EVAR_39199_1</name>
</gene>
<dbReference type="InterPro" id="IPR027417">
    <property type="entry name" value="P-loop_NTPase"/>
</dbReference>
<comment type="caution">
    <text evidence="14">The sequence shown here is derived from an EMBL/GenBank/DDBJ whole genome shotgun (WGS) entry which is preliminary data.</text>
</comment>
<dbReference type="GO" id="GO:0003724">
    <property type="term" value="F:RNA helicase activity"/>
    <property type="evidence" value="ECO:0007669"/>
    <property type="project" value="UniProtKB-EC"/>
</dbReference>
<dbReference type="Pfam" id="PF21634">
    <property type="entry name" value="MOV-10_beta-barrel"/>
    <property type="match status" value="1"/>
</dbReference>
<organism evidence="14 15">
    <name type="scientific">Eumeta variegata</name>
    <name type="common">Bagworm moth</name>
    <name type="synonym">Eumeta japonica</name>
    <dbReference type="NCBI Taxonomy" id="151549"/>
    <lineage>
        <taxon>Eukaryota</taxon>
        <taxon>Metazoa</taxon>
        <taxon>Ecdysozoa</taxon>
        <taxon>Arthropoda</taxon>
        <taxon>Hexapoda</taxon>
        <taxon>Insecta</taxon>
        <taxon>Pterygota</taxon>
        <taxon>Neoptera</taxon>
        <taxon>Endopterygota</taxon>
        <taxon>Lepidoptera</taxon>
        <taxon>Glossata</taxon>
        <taxon>Ditrysia</taxon>
        <taxon>Tineoidea</taxon>
        <taxon>Psychidae</taxon>
        <taxon>Oiketicinae</taxon>
        <taxon>Eumeta</taxon>
    </lineage>
</organism>
<dbReference type="EMBL" id="BGZK01000374">
    <property type="protein sequence ID" value="GBP39971.1"/>
    <property type="molecule type" value="Genomic_DNA"/>
</dbReference>
<dbReference type="InterPro" id="IPR014016">
    <property type="entry name" value="UvrD-like_ATP-bd"/>
</dbReference>
<evidence type="ECO:0000256" key="8">
    <source>
        <dbReference type="ARBA" id="ARBA00022840"/>
    </source>
</evidence>
<keyword evidence="8" id="KW-0067">ATP-binding</keyword>
<dbReference type="GO" id="GO:0005524">
    <property type="term" value="F:ATP binding"/>
    <property type="evidence" value="ECO:0007669"/>
    <property type="project" value="UniProtKB-KW"/>
</dbReference>
<dbReference type="InterPro" id="IPR049080">
    <property type="entry name" value="MOV-10-like_beta-barrel"/>
</dbReference>
<comment type="subcellular location">
    <subcellularLocation>
        <location evidence="1">Cytoplasm</location>
    </subcellularLocation>
</comment>
<proteinExistence type="inferred from homology"/>
<dbReference type="STRING" id="151549.A0A4C1VMT4"/>
<keyword evidence="5" id="KW-0547">Nucleotide-binding</keyword>
<dbReference type="OrthoDB" id="6513042at2759"/>
<dbReference type="AlphaFoldDB" id="A0A4C1VMT4"/>
<evidence type="ECO:0000256" key="2">
    <source>
        <dbReference type="ARBA" id="ARBA00005601"/>
    </source>
</evidence>
<evidence type="ECO:0000256" key="6">
    <source>
        <dbReference type="ARBA" id="ARBA00022801"/>
    </source>
</evidence>
<dbReference type="Pfam" id="PF13087">
    <property type="entry name" value="AAA_12"/>
    <property type="match status" value="1"/>
</dbReference>
<dbReference type="Pfam" id="PF13086">
    <property type="entry name" value="AAA_11"/>
    <property type="match status" value="1"/>
</dbReference>
<reference evidence="14 15" key="1">
    <citation type="journal article" date="2019" name="Commun. Biol.">
        <title>The bagworm genome reveals a unique fibroin gene that provides high tensile strength.</title>
        <authorList>
            <person name="Kono N."/>
            <person name="Nakamura H."/>
            <person name="Ohtoshi R."/>
            <person name="Tomita M."/>
            <person name="Numata K."/>
            <person name="Arakawa K."/>
        </authorList>
    </citation>
    <scope>NUCLEOTIDE SEQUENCE [LARGE SCALE GENOMIC DNA]</scope>
</reference>
<dbReference type="PANTHER" id="PTHR45418">
    <property type="entry name" value="CANCER/TESTIS ANTIGEN 55"/>
    <property type="match status" value="1"/>
</dbReference>
<evidence type="ECO:0000256" key="1">
    <source>
        <dbReference type="ARBA" id="ARBA00004496"/>
    </source>
</evidence>
<dbReference type="Pfam" id="PF00580">
    <property type="entry name" value="UvrD-helicase"/>
    <property type="match status" value="1"/>
</dbReference>
<evidence type="ECO:0000256" key="7">
    <source>
        <dbReference type="ARBA" id="ARBA00022806"/>
    </source>
</evidence>
<feature type="domain" description="Helicase MOV-10-like beta-barrel" evidence="13">
    <location>
        <begin position="129"/>
        <end position="201"/>
    </location>
</feature>
<sequence>MNIVLHNENVIHDNIVSRENKSYRQQIQCMDKIRKNAVKSFIPGVKPKTCPAFLNKRLGLFPIPDKVWNAVLGNADEVVFTDDYKKALYRIETLLPGLLADININNYNDKWHTLLYMEEVQQNISMRSYDMPKVFLDRYQDYLSINIHGLSERRPSLIKGDKVLLKDIWNSDAPHYEGFIHSIVGDTVLMKFSPKFHEVYSGYDVSLEFHFSRTVYRRCHQAVNMAIECLGPDVLFPSRILISNCQVDNTKLNTIEWCNPSLNKGQKTAISNILAGECRPLPYCIFGPPGTGKTITIVETIVQILKHFPESRILVATPSNSASNILTERLIQYRNKFSGSISRIIAFYLLDSDALPDSIKPYCSTIDISKEDSQKNNQQKLENGINLNCQARFIARYRVVIGTCISLGVLGHLGLPKGHFTHIIVDEAGQATEPEIMIPLSFIDKNNGQIILAGDPLQLGPVVLSNYCKEYGLNESYFQRILQRFPYQKDTDAFQDQGFDRRLVSLLTENYRSLEEVLHMPNNIFYDGQLISNLTLTEWVVNLINILSEIFSSTEKRGGIFIYGIKGQNARAIDSPSWYNPQEAAMVLFFVCKLYKKKVTPDQIGIITPYIAQIKYLRQIFISIGCPLPKIGTVEEFQGQERPIIVLSTVRSTEALIHYDVKQFLGFVNSPKRINVALTRAQVATVIFCNPYVLSKDSLWKRVIEYAVQNNNYTGCDLPTDINHELI</sequence>
<keyword evidence="6" id="KW-0378">Hydrolase</keyword>
<name>A0A4C1VMT4_EUMVA</name>
<keyword evidence="7 14" id="KW-0347">Helicase</keyword>
<dbReference type="InterPro" id="IPR047187">
    <property type="entry name" value="SF1_C_Upf1"/>
</dbReference>
<comment type="catalytic activity">
    <reaction evidence="9">
        <text>ATP + H2O = ADP + phosphate + H(+)</text>
        <dbReference type="Rhea" id="RHEA:13065"/>
        <dbReference type="ChEBI" id="CHEBI:15377"/>
        <dbReference type="ChEBI" id="CHEBI:15378"/>
        <dbReference type="ChEBI" id="CHEBI:30616"/>
        <dbReference type="ChEBI" id="CHEBI:43474"/>
        <dbReference type="ChEBI" id="CHEBI:456216"/>
        <dbReference type="EC" id="3.6.4.13"/>
    </reaction>
</comment>
<accession>A0A4C1VMT4</accession>
<feature type="domain" description="DNA2/NAM7 helicase helicase" evidence="11">
    <location>
        <begin position="375"/>
        <end position="465"/>
    </location>
</feature>
<keyword evidence="4" id="KW-0963">Cytoplasm</keyword>
<dbReference type="CDD" id="cd18808">
    <property type="entry name" value="SF1_C_Upf1"/>
    <property type="match status" value="1"/>
</dbReference>
<evidence type="ECO:0000256" key="4">
    <source>
        <dbReference type="ARBA" id="ARBA00022490"/>
    </source>
</evidence>
<protein>
    <recommendedName>
        <fullName evidence="3">RNA helicase</fullName>
        <ecNumber evidence="3">3.6.4.13</ecNumber>
    </recommendedName>
</protein>
<dbReference type="GO" id="GO:0005737">
    <property type="term" value="C:cytoplasm"/>
    <property type="evidence" value="ECO:0007669"/>
    <property type="project" value="UniProtKB-SubCell"/>
</dbReference>
<dbReference type="Gene3D" id="3.40.50.300">
    <property type="entry name" value="P-loop containing nucleotide triphosphate hydrolases"/>
    <property type="match status" value="2"/>
</dbReference>
<evidence type="ECO:0000256" key="9">
    <source>
        <dbReference type="ARBA" id="ARBA00047984"/>
    </source>
</evidence>
<dbReference type="GO" id="GO:0016787">
    <property type="term" value="F:hydrolase activity"/>
    <property type="evidence" value="ECO:0007669"/>
    <property type="project" value="UniProtKB-KW"/>
</dbReference>
<keyword evidence="15" id="KW-1185">Reference proteome</keyword>
<feature type="domain" description="DNA2/NAM7 helicase-like C-terminal" evidence="12">
    <location>
        <begin position="492"/>
        <end position="690"/>
    </location>
</feature>
<dbReference type="Proteomes" id="UP000299102">
    <property type="component" value="Unassembled WGS sequence"/>
</dbReference>
<evidence type="ECO:0000313" key="15">
    <source>
        <dbReference type="Proteomes" id="UP000299102"/>
    </source>
</evidence>
<feature type="domain" description="UvrD-like helicase ATP-binding" evidence="10">
    <location>
        <begin position="282"/>
        <end position="336"/>
    </location>
</feature>
<evidence type="ECO:0000259" key="12">
    <source>
        <dbReference type="Pfam" id="PF13087"/>
    </source>
</evidence>
<evidence type="ECO:0000313" key="14">
    <source>
        <dbReference type="EMBL" id="GBP39971.1"/>
    </source>
</evidence>
<evidence type="ECO:0000259" key="13">
    <source>
        <dbReference type="Pfam" id="PF21634"/>
    </source>
</evidence>
<comment type="similarity">
    <text evidence="2">Belongs to the DNA2/NAM7 helicase family. SDE3 subfamily.</text>
</comment>
<dbReference type="InterPro" id="IPR041677">
    <property type="entry name" value="DNA2/NAM7_AAA_11"/>
</dbReference>
<evidence type="ECO:0000256" key="5">
    <source>
        <dbReference type="ARBA" id="ARBA00022741"/>
    </source>
</evidence>
<dbReference type="InterPro" id="IPR041679">
    <property type="entry name" value="DNA2/NAM7-like_C"/>
</dbReference>
<dbReference type="SUPFAM" id="SSF52540">
    <property type="entry name" value="P-loop containing nucleoside triphosphate hydrolases"/>
    <property type="match status" value="1"/>
</dbReference>
<dbReference type="PANTHER" id="PTHR45418:SF1">
    <property type="entry name" value="CANCER_TESTIS ANTIGEN 55"/>
    <property type="match status" value="1"/>
</dbReference>